<gene>
    <name evidence="2" type="ORF">PAHAL_5G259800</name>
</gene>
<proteinExistence type="predicted"/>
<protein>
    <submittedName>
        <fullName evidence="2">Uncharacterized protein</fullName>
    </submittedName>
</protein>
<dbReference type="AlphaFoldDB" id="A0A2T8IL93"/>
<dbReference type="Proteomes" id="UP000243499">
    <property type="component" value="Chromosome 5"/>
</dbReference>
<dbReference type="EMBL" id="CM008050">
    <property type="protein sequence ID" value="PVH38445.1"/>
    <property type="molecule type" value="Genomic_DNA"/>
</dbReference>
<accession>A0A2T8IL93</accession>
<reference evidence="2" key="1">
    <citation type="submission" date="2018-04" db="EMBL/GenBank/DDBJ databases">
        <title>WGS assembly of Panicum hallii.</title>
        <authorList>
            <person name="Lovell J."/>
            <person name="Jenkins J."/>
            <person name="Lowry D."/>
            <person name="Mamidi S."/>
            <person name="Sreedasyam A."/>
            <person name="Weng X."/>
            <person name="Barry K."/>
            <person name="Bonette J."/>
            <person name="Campitelli B."/>
            <person name="Daum C."/>
            <person name="Gordon S."/>
            <person name="Gould B."/>
            <person name="Lipzen A."/>
            <person name="Macqueen A."/>
            <person name="Palacio-Mejia J."/>
            <person name="Plott C."/>
            <person name="Shakirov E."/>
            <person name="Shu S."/>
            <person name="Yoshinaga Y."/>
            <person name="Zane M."/>
            <person name="Rokhsar D."/>
            <person name="Grimwood J."/>
            <person name="Schmutz J."/>
            <person name="Juenger T."/>
        </authorList>
    </citation>
    <scope>NUCLEOTIDE SEQUENCE [LARGE SCALE GENOMIC DNA]</scope>
    <source>
        <strain evidence="2">FIL2</strain>
    </source>
</reference>
<name>A0A2T8IL93_9POAL</name>
<organism evidence="2">
    <name type="scientific">Panicum hallii</name>
    <dbReference type="NCBI Taxonomy" id="206008"/>
    <lineage>
        <taxon>Eukaryota</taxon>
        <taxon>Viridiplantae</taxon>
        <taxon>Streptophyta</taxon>
        <taxon>Embryophyta</taxon>
        <taxon>Tracheophyta</taxon>
        <taxon>Spermatophyta</taxon>
        <taxon>Magnoliopsida</taxon>
        <taxon>Liliopsida</taxon>
        <taxon>Poales</taxon>
        <taxon>Poaceae</taxon>
        <taxon>PACMAD clade</taxon>
        <taxon>Panicoideae</taxon>
        <taxon>Panicodae</taxon>
        <taxon>Paniceae</taxon>
        <taxon>Panicinae</taxon>
        <taxon>Panicum</taxon>
        <taxon>Panicum sect. Panicum</taxon>
    </lineage>
</organism>
<dbReference type="Gramene" id="PVH38445">
    <property type="protein sequence ID" value="PVH38445"/>
    <property type="gene ID" value="PAHAL_5G259800"/>
</dbReference>
<feature type="region of interest" description="Disordered" evidence="1">
    <location>
        <begin position="1"/>
        <end position="21"/>
    </location>
</feature>
<feature type="compositionally biased region" description="Polar residues" evidence="1">
    <location>
        <begin position="8"/>
        <end position="21"/>
    </location>
</feature>
<sequence length="47" mass="5370">MLHLLEQGTRSSTPDPSLAISTRRSRRPRLVVLLANLRLLELGTQFR</sequence>
<evidence type="ECO:0000313" key="2">
    <source>
        <dbReference type="EMBL" id="PVH38445.1"/>
    </source>
</evidence>
<evidence type="ECO:0000256" key="1">
    <source>
        <dbReference type="SAM" id="MobiDB-lite"/>
    </source>
</evidence>